<dbReference type="InterPro" id="IPR018060">
    <property type="entry name" value="HTH_AraC"/>
</dbReference>
<organism evidence="5 6">
    <name type="scientific">Rhizobium loti</name>
    <name type="common">Mesorhizobium loti</name>
    <dbReference type="NCBI Taxonomy" id="381"/>
    <lineage>
        <taxon>Bacteria</taxon>
        <taxon>Pseudomonadati</taxon>
        <taxon>Pseudomonadota</taxon>
        <taxon>Alphaproteobacteria</taxon>
        <taxon>Hyphomicrobiales</taxon>
        <taxon>Phyllobacteriaceae</taxon>
        <taxon>Mesorhizobium</taxon>
    </lineage>
</organism>
<dbReference type="InterPro" id="IPR052158">
    <property type="entry name" value="INH-QAR"/>
</dbReference>
<keyword evidence="1" id="KW-0805">Transcription regulation</keyword>
<dbReference type="OrthoDB" id="8421133at2"/>
<accession>A0A101KQ86</accession>
<dbReference type="PANTHER" id="PTHR43130">
    <property type="entry name" value="ARAC-FAMILY TRANSCRIPTIONAL REGULATOR"/>
    <property type="match status" value="1"/>
</dbReference>
<dbReference type="Gene3D" id="1.10.10.60">
    <property type="entry name" value="Homeodomain-like"/>
    <property type="match status" value="2"/>
</dbReference>
<evidence type="ECO:0000313" key="5">
    <source>
        <dbReference type="EMBL" id="KUM25016.1"/>
    </source>
</evidence>
<dbReference type="InterPro" id="IPR029062">
    <property type="entry name" value="Class_I_gatase-like"/>
</dbReference>
<name>A0A101KQ86_RHILI</name>
<sequence>MNAPANISALKALTTPEAAVAAVRPFDVAVLVLPGFSHLALHAYIEPFRIANAVSRLPLFRWLIAGTSRQPVEGANGLSVAVDASMEDLSAGIGDRRADQLAIVAGEPVERQLTPQLNAFLRAIARRGVPISAVGTATWLLAQTGLLADTRCTIHWSRLAAFSEVFHKPRIRDSLFVKDGQYSTCAGELAAFDLAVDLIGGHAGGFIAQEVCRHATVEGQRSGSNRQTGPSGLAFAGVSDKLVLAMRIMEENVEFPLSMDEVAQRVGISRRQLERLFATHIGQPPVRHYLRIRVDHAKRLIEGTRMPIIDVAIACGFMSASHFAKCFRAFNGFSPQQCRSMVPAWVGPGLG</sequence>
<evidence type="ECO:0000256" key="1">
    <source>
        <dbReference type="ARBA" id="ARBA00023015"/>
    </source>
</evidence>
<keyword evidence="3" id="KW-0804">Transcription</keyword>
<dbReference type="PROSITE" id="PS01124">
    <property type="entry name" value="HTH_ARAC_FAMILY_2"/>
    <property type="match status" value="1"/>
</dbReference>
<gene>
    <name evidence="5" type="ORF">AU467_27835</name>
</gene>
<dbReference type="Proteomes" id="UP000053176">
    <property type="component" value="Unassembled WGS sequence"/>
</dbReference>
<evidence type="ECO:0000256" key="2">
    <source>
        <dbReference type="ARBA" id="ARBA00023125"/>
    </source>
</evidence>
<dbReference type="InterPro" id="IPR018062">
    <property type="entry name" value="HTH_AraC-typ_CS"/>
</dbReference>
<keyword evidence="2" id="KW-0238">DNA-binding</keyword>
<dbReference type="PANTHER" id="PTHR43130:SF3">
    <property type="entry name" value="HTH-TYPE TRANSCRIPTIONAL REGULATOR RV1931C"/>
    <property type="match status" value="1"/>
</dbReference>
<dbReference type="EMBL" id="LPWA01000124">
    <property type="protein sequence ID" value="KUM25016.1"/>
    <property type="molecule type" value="Genomic_DNA"/>
</dbReference>
<dbReference type="SMART" id="SM00342">
    <property type="entry name" value="HTH_ARAC"/>
    <property type="match status" value="1"/>
</dbReference>
<proteinExistence type="predicted"/>
<protein>
    <recommendedName>
        <fullName evidence="4">HTH araC/xylS-type domain-containing protein</fullName>
    </recommendedName>
</protein>
<reference evidence="5 6" key="1">
    <citation type="submission" date="2015-12" db="EMBL/GenBank/DDBJ databases">
        <title>Draft genome sequence of Mesorhizobium sp. UFLA 01-765, a multitolerant efficient symbiont and plant-growth promoting strain isolated from Zn-mining soil using Leucaena leucocephala as a trap plant.</title>
        <authorList>
            <person name="Rangel W.M."/>
            <person name="Thijs S."/>
            <person name="Longatti S.M."/>
            <person name="Moreira F.M."/>
            <person name="Weyens N."/>
            <person name="Vangronsveld J."/>
            <person name="Van Hamme J.D."/>
            <person name="Bottos E.M."/>
            <person name="Rineau F."/>
        </authorList>
    </citation>
    <scope>NUCLEOTIDE SEQUENCE [LARGE SCALE GENOMIC DNA]</scope>
    <source>
        <strain evidence="5 6">UFLA 01-765</strain>
    </source>
</reference>
<dbReference type="PROSITE" id="PS00041">
    <property type="entry name" value="HTH_ARAC_FAMILY_1"/>
    <property type="match status" value="1"/>
</dbReference>
<dbReference type="CDD" id="cd03136">
    <property type="entry name" value="GATase1_AraC_ArgR_like"/>
    <property type="match status" value="1"/>
</dbReference>
<evidence type="ECO:0000313" key="6">
    <source>
        <dbReference type="Proteomes" id="UP000053176"/>
    </source>
</evidence>
<dbReference type="Pfam" id="PF01965">
    <property type="entry name" value="DJ-1_PfpI"/>
    <property type="match status" value="1"/>
</dbReference>
<dbReference type="InterPro" id="IPR002818">
    <property type="entry name" value="DJ-1/PfpI"/>
</dbReference>
<dbReference type="InterPro" id="IPR009057">
    <property type="entry name" value="Homeodomain-like_sf"/>
</dbReference>
<evidence type="ECO:0000256" key="3">
    <source>
        <dbReference type="ARBA" id="ARBA00023163"/>
    </source>
</evidence>
<dbReference type="SUPFAM" id="SSF52317">
    <property type="entry name" value="Class I glutamine amidotransferase-like"/>
    <property type="match status" value="1"/>
</dbReference>
<dbReference type="GO" id="GO:0043565">
    <property type="term" value="F:sequence-specific DNA binding"/>
    <property type="evidence" value="ECO:0007669"/>
    <property type="project" value="InterPro"/>
</dbReference>
<comment type="caution">
    <text evidence="5">The sequence shown here is derived from an EMBL/GenBank/DDBJ whole genome shotgun (WGS) entry which is preliminary data.</text>
</comment>
<dbReference type="SUPFAM" id="SSF46689">
    <property type="entry name" value="Homeodomain-like"/>
    <property type="match status" value="2"/>
</dbReference>
<dbReference type="GO" id="GO:0003700">
    <property type="term" value="F:DNA-binding transcription factor activity"/>
    <property type="evidence" value="ECO:0007669"/>
    <property type="project" value="InterPro"/>
</dbReference>
<dbReference type="AlphaFoldDB" id="A0A101KQ86"/>
<feature type="domain" description="HTH araC/xylS-type" evidence="4">
    <location>
        <begin position="243"/>
        <end position="341"/>
    </location>
</feature>
<dbReference type="Gene3D" id="3.40.50.880">
    <property type="match status" value="1"/>
</dbReference>
<dbReference type="Pfam" id="PF12833">
    <property type="entry name" value="HTH_18"/>
    <property type="match status" value="1"/>
</dbReference>
<evidence type="ECO:0000259" key="4">
    <source>
        <dbReference type="PROSITE" id="PS01124"/>
    </source>
</evidence>